<organism evidence="5 6">
    <name type="scientific">Thalassobacterium sedimentorum</name>
    <dbReference type="NCBI Taxonomy" id="3041258"/>
    <lineage>
        <taxon>Bacteria</taxon>
        <taxon>Pseudomonadati</taxon>
        <taxon>Verrucomicrobiota</taxon>
        <taxon>Opitutia</taxon>
        <taxon>Puniceicoccales</taxon>
        <taxon>Coraliomargaritaceae</taxon>
        <taxon>Thalassobacterium</taxon>
    </lineage>
</organism>
<accession>A0ABU1AJB8</accession>
<dbReference type="CDD" id="cd06267">
    <property type="entry name" value="PBP1_LacI_sugar_binding-like"/>
    <property type="match status" value="1"/>
</dbReference>
<dbReference type="CDD" id="cd01392">
    <property type="entry name" value="HTH_LacI"/>
    <property type="match status" value="1"/>
</dbReference>
<dbReference type="SMART" id="SM00354">
    <property type="entry name" value="HTH_LACI"/>
    <property type="match status" value="1"/>
</dbReference>
<evidence type="ECO:0000313" key="5">
    <source>
        <dbReference type="EMBL" id="MDQ8194797.1"/>
    </source>
</evidence>
<dbReference type="InterPro" id="IPR028082">
    <property type="entry name" value="Peripla_BP_I"/>
</dbReference>
<feature type="domain" description="HTH lacI-type" evidence="4">
    <location>
        <begin position="5"/>
        <end position="59"/>
    </location>
</feature>
<dbReference type="Gene3D" id="1.10.260.40">
    <property type="entry name" value="lambda repressor-like DNA-binding domains"/>
    <property type="match status" value="1"/>
</dbReference>
<evidence type="ECO:0000256" key="1">
    <source>
        <dbReference type="ARBA" id="ARBA00023015"/>
    </source>
</evidence>
<dbReference type="EMBL" id="JARXIC010000014">
    <property type="protein sequence ID" value="MDQ8194797.1"/>
    <property type="molecule type" value="Genomic_DNA"/>
</dbReference>
<evidence type="ECO:0000313" key="6">
    <source>
        <dbReference type="Proteomes" id="UP001243717"/>
    </source>
</evidence>
<proteinExistence type="predicted"/>
<evidence type="ECO:0000256" key="2">
    <source>
        <dbReference type="ARBA" id="ARBA00023125"/>
    </source>
</evidence>
<dbReference type="SUPFAM" id="SSF53822">
    <property type="entry name" value="Periplasmic binding protein-like I"/>
    <property type="match status" value="1"/>
</dbReference>
<keyword evidence="2 5" id="KW-0238">DNA-binding</keyword>
<dbReference type="Gene3D" id="3.40.50.2300">
    <property type="match status" value="2"/>
</dbReference>
<evidence type="ECO:0000256" key="3">
    <source>
        <dbReference type="ARBA" id="ARBA00023163"/>
    </source>
</evidence>
<name>A0ABU1AJB8_9BACT</name>
<dbReference type="SUPFAM" id="SSF47413">
    <property type="entry name" value="lambda repressor-like DNA-binding domains"/>
    <property type="match status" value="1"/>
</dbReference>
<dbReference type="PANTHER" id="PTHR30146:SF109">
    <property type="entry name" value="HTH-TYPE TRANSCRIPTIONAL REGULATOR GALS"/>
    <property type="match status" value="1"/>
</dbReference>
<keyword evidence="1" id="KW-0805">Transcription regulation</keyword>
<dbReference type="GO" id="GO:0003677">
    <property type="term" value="F:DNA binding"/>
    <property type="evidence" value="ECO:0007669"/>
    <property type="project" value="UniProtKB-KW"/>
</dbReference>
<dbReference type="PANTHER" id="PTHR30146">
    <property type="entry name" value="LACI-RELATED TRANSCRIPTIONAL REPRESSOR"/>
    <property type="match status" value="1"/>
</dbReference>
<keyword evidence="3" id="KW-0804">Transcription</keyword>
<dbReference type="PROSITE" id="PS50932">
    <property type="entry name" value="HTH_LACI_2"/>
    <property type="match status" value="1"/>
</dbReference>
<dbReference type="RefSeq" id="WP_308985263.1">
    <property type="nucleotide sequence ID" value="NZ_JARXIC010000014.1"/>
</dbReference>
<protein>
    <submittedName>
        <fullName evidence="5">LacI family DNA-binding transcriptional regulator</fullName>
    </submittedName>
</protein>
<gene>
    <name evidence="5" type="ORF">QEH59_10195</name>
</gene>
<dbReference type="InterPro" id="IPR000843">
    <property type="entry name" value="HTH_LacI"/>
</dbReference>
<comment type="caution">
    <text evidence="5">The sequence shown here is derived from an EMBL/GenBank/DDBJ whole genome shotgun (WGS) entry which is preliminary data.</text>
</comment>
<dbReference type="Proteomes" id="UP001243717">
    <property type="component" value="Unassembled WGS sequence"/>
</dbReference>
<dbReference type="Pfam" id="PF00356">
    <property type="entry name" value="LacI"/>
    <property type="match status" value="1"/>
</dbReference>
<dbReference type="Pfam" id="PF13377">
    <property type="entry name" value="Peripla_BP_3"/>
    <property type="match status" value="1"/>
</dbReference>
<evidence type="ECO:0000259" key="4">
    <source>
        <dbReference type="PROSITE" id="PS50932"/>
    </source>
</evidence>
<keyword evidence="6" id="KW-1185">Reference proteome</keyword>
<sequence length="339" mass="37587">MKKVFSQSELARNLGLSDWTVSRALNGHPAVKESTRQRVIAATQEMSFQPDPFARALRGKKTGMVGISVNTLRNSILLEKLASFNDFLHEHGLRGILMYNERMGATELRGLADFRSLRVDAVVLVQSYLSPDKVEKALSGLPCVHVDPIESQHDHTVEMNRNHGIKLLINHLVGLGHRNFGTLGIHKKNMWRWPGLFEALKSHGLIPSRHLKQYPPLESPAQSYEMGALYAKMVINDPKAPTALIAINDSVALATAQYLISHGFSVPQRFSVTGFDHLEIADHLNPTLTTVDHQPQKLMEAVGSMLLKQLGICKTTKIKKRVVVPPKLIIGESTGQAPQ</sequence>
<dbReference type="InterPro" id="IPR010982">
    <property type="entry name" value="Lambda_DNA-bd_dom_sf"/>
</dbReference>
<reference evidence="5 6" key="1">
    <citation type="submission" date="2023-04" db="EMBL/GenBank/DDBJ databases">
        <title>A novel bacteria isolated from coastal sediment.</title>
        <authorList>
            <person name="Liu X.-J."/>
            <person name="Du Z.-J."/>
        </authorList>
    </citation>
    <scope>NUCLEOTIDE SEQUENCE [LARGE SCALE GENOMIC DNA]</scope>
    <source>
        <strain evidence="5 6">SDUM461004</strain>
    </source>
</reference>
<dbReference type="InterPro" id="IPR046335">
    <property type="entry name" value="LacI/GalR-like_sensor"/>
</dbReference>